<feature type="transmembrane region" description="Helical" evidence="6">
    <location>
        <begin position="27"/>
        <end position="53"/>
    </location>
</feature>
<dbReference type="Pfam" id="PF01810">
    <property type="entry name" value="LysE"/>
    <property type="match status" value="1"/>
</dbReference>
<evidence type="ECO:0000313" key="8">
    <source>
        <dbReference type="Proteomes" id="UP000809431"/>
    </source>
</evidence>
<protein>
    <submittedName>
        <fullName evidence="7">LysE family transporter</fullName>
    </submittedName>
</protein>
<dbReference type="PANTHER" id="PTHR30086:SF20">
    <property type="entry name" value="ARGININE EXPORTER PROTEIN ARGO-RELATED"/>
    <property type="match status" value="1"/>
</dbReference>
<feature type="transmembrane region" description="Helical" evidence="6">
    <location>
        <begin position="100"/>
        <end position="118"/>
    </location>
</feature>
<dbReference type="EMBL" id="JAESND010000004">
    <property type="protein sequence ID" value="MBM3116253.1"/>
    <property type="molecule type" value="Genomic_DNA"/>
</dbReference>
<gene>
    <name evidence="7" type="ORF">JMJ54_10450</name>
</gene>
<evidence type="ECO:0000256" key="6">
    <source>
        <dbReference type="SAM" id="Phobius"/>
    </source>
</evidence>
<comment type="caution">
    <text evidence="7">The sequence shown here is derived from an EMBL/GenBank/DDBJ whole genome shotgun (WGS) entry which is preliminary data.</text>
</comment>
<dbReference type="InterPro" id="IPR001123">
    <property type="entry name" value="LeuE-type"/>
</dbReference>
<feature type="transmembrane region" description="Helical" evidence="6">
    <location>
        <begin position="138"/>
        <end position="158"/>
    </location>
</feature>
<keyword evidence="8" id="KW-1185">Reference proteome</keyword>
<organism evidence="7 8">
    <name type="scientific">Jeongeupia naejangsanensis</name>
    <dbReference type="NCBI Taxonomy" id="613195"/>
    <lineage>
        <taxon>Bacteria</taxon>
        <taxon>Pseudomonadati</taxon>
        <taxon>Pseudomonadota</taxon>
        <taxon>Betaproteobacteria</taxon>
        <taxon>Neisseriales</taxon>
        <taxon>Chitinibacteraceae</taxon>
        <taxon>Jeongeupia</taxon>
    </lineage>
</organism>
<name>A0ABS2BKW3_9NEIS</name>
<dbReference type="PANTHER" id="PTHR30086">
    <property type="entry name" value="ARGININE EXPORTER PROTEIN ARGO"/>
    <property type="match status" value="1"/>
</dbReference>
<evidence type="ECO:0000256" key="4">
    <source>
        <dbReference type="ARBA" id="ARBA00022989"/>
    </source>
</evidence>
<proteinExistence type="predicted"/>
<keyword evidence="2" id="KW-1003">Cell membrane</keyword>
<evidence type="ECO:0000313" key="7">
    <source>
        <dbReference type="EMBL" id="MBM3116253.1"/>
    </source>
</evidence>
<evidence type="ECO:0000256" key="3">
    <source>
        <dbReference type="ARBA" id="ARBA00022692"/>
    </source>
</evidence>
<keyword evidence="4 6" id="KW-1133">Transmembrane helix</keyword>
<evidence type="ECO:0000256" key="2">
    <source>
        <dbReference type="ARBA" id="ARBA00022475"/>
    </source>
</evidence>
<feature type="transmembrane region" description="Helical" evidence="6">
    <location>
        <begin position="170"/>
        <end position="190"/>
    </location>
</feature>
<keyword evidence="3 6" id="KW-0812">Transmembrane</keyword>
<evidence type="ECO:0000256" key="1">
    <source>
        <dbReference type="ARBA" id="ARBA00004651"/>
    </source>
</evidence>
<reference evidence="7 8" key="1">
    <citation type="submission" date="2021-01" db="EMBL/GenBank/DDBJ databases">
        <title>Draft Genome Sequence and Polyhydroxyalkanoate Biosynthetic Potential of Jeongeupia naejangsanensis Type Strain DSM 24253.</title>
        <authorList>
            <person name="Turrini P."/>
            <person name="Artuso I."/>
            <person name="Lugli G.A."/>
            <person name="Frangipani E."/>
            <person name="Ventura M."/>
            <person name="Visca P."/>
        </authorList>
    </citation>
    <scope>NUCLEOTIDE SEQUENCE [LARGE SCALE GENOMIC DNA]</scope>
    <source>
        <strain evidence="7 8">DSM 24253</strain>
    </source>
</reference>
<accession>A0ABS2BKW3</accession>
<sequence length="194" mass="20881">MLSASLIMAIGAQNAFVLRQGIARQQLFLTAFCCGLWDLVMMSAGIAGMGTLLTAAPGLQRWMALAGAAFVCWYGFGALKKAIRPTALAPEVARGIASPRAVFIATLGFSFLNPHALLDTIVLVGGIGAQQPAEAQPWFLLGAAGFSFIWFFSLTFAATRLTPWFRDPRAWRILDLLIALMMFAIALSLVRSVL</sequence>
<dbReference type="Proteomes" id="UP000809431">
    <property type="component" value="Unassembled WGS sequence"/>
</dbReference>
<feature type="transmembrane region" description="Helical" evidence="6">
    <location>
        <begin position="59"/>
        <end position="79"/>
    </location>
</feature>
<comment type="subcellular location">
    <subcellularLocation>
        <location evidence="1">Cell membrane</location>
        <topology evidence="1">Multi-pass membrane protein</topology>
    </subcellularLocation>
</comment>
<keyword evidence="5 6" id="KW-0472">Membrane</keyword>
<evidence type="ECO:0000256" key="5">
    <source>
        <dbReference type="ARBA" id="ARBA00023136"/>
    </source>
</evidence>